<dbReference type="AlphaFoldDB" id="A0A5B7FT78"/>
<dbReference type="EMBL" id="VSRR010008137">
    <property type="protein sequence ID" value="MPC48168.1"/>
    <property type="molecule type" value="Genomic_DNA"/>
</dbReference>
<gene>
    <name evidence="1" type="ORF">E2C01_041936</name>
</gene>
<evidence type="ECO:0000313" key="1">
    <source>
        <dbReference type="EMBL" id="MPC48168.1"/>
    </source>
</evidence>
<keyword evidence="2" id="KW-1185">Reference proteome</keyword>
<evidence type="ECO:0000313" key="2">
    <source>
        <dbReference type="Proteomes" id="UP000324222"/>
    </source>
</evidence>
<dbReference type="Proteomes" id="UP000324222">
    <property type="component" value="Unassembled WGS sequence"/>
</dbReference>
<protein>
    <submittedName>
        <fullName evidence="1">Uncharacterized protein</fullName>
    </submittedName>
</protein>
<accession>A0A5B7FT78</accession>
<name>A0A5B7FT78_PORTR</name>
<proteinExistence type="predicted"/>
<sequence>MFITHIGPPVSHYFYDVVAGRNLKHWSPSCSLFTEHKTNNAADSTVSAVTRTQRCVFLFSCPSPPLVRRQHMQGVPRTRKGPQFAHTKSLCSIPSSVNPLRHGRRGFTDFAR</sequence>
<organism evidence="1 2">
    <name type="scientific">Portunus trituberculatus</name>
    <name type="common">Swimming crab</name>
    <name type="synonym">Neptunus trituberculatus</name>
    <dbReference type="NCBI Taxonomy" id="210409"/>
    <lineage>
        <taxon>Eukaryota</taxon>
        <taxon>Metazoa</taxon>
        <taxon>Ecdysozoa</taxon>
        <taxon>Arthropoda</taxon>
        <taxon>Crustacea</taxon>
        <taxon>Multicrustacea</taxon>
        <taxon>Malacostraca</taxon>
        <taxon>Eumalacostraca</taxon>
        <taxon>Eucarida</taxon>
        <taxon>Decapoda</taxon>
        <taxon>Pleocyemata</taxon>
        <taxon>Brachyura</taxon>
        <taxon>Eubrachyura</taxon>
        <taxon>Portunoidea</taxon>
        <taxon>Portunidae</taxon>
        <taxon>Portuninae</taxon>
        <taxon>Portunus</taxon>
    </lineage>
</organism>
<reference evidence="1 2" key="1">
    <citation type="submission" date="2019-05" db="EMBL/GenBank/DDBJ databases">
        <title>Another draft genome of Portunus trituberculatus and its Hox gene families provides insights of decapod evolution.</title>
        <authorList>
            <person name="Jeong J.-H."/>
            <person name="Song I."/>
            <person name="Kim S."/>
            <person name="Choi T."/>
            <person name="Kim D."/>
            <person name="Ryu S."/>
            <person name="Kim W."/>
        </authorList>
    </citation>
    <scope>NUCLEOTIDE SEQUENCE [LARGE SCALE GENOMIC DNA]</scope>
    <source>
        <tissue evidence="1">Muscle</tissue>
    </source>
</reference>
<comment type="caution">
    <text evidence="1">The sequence shown here is derived from an EMBL/GenBank/DDBJ whole genome shotgun (WGS) entry which is preliminary data.</text>
</comment>